<feature type="domain" description="Neutral/alkaline non-lysosomal ceramidase N-terminal" evidence="1">
    <location>
        <begin position="79"/>
        <end position="283"/>
    </location>
</feature>
<dbReference type="Proteomes" id="UP000198510">
    <property type="component" value="Unassembled WGS sequence"/>
</dbReference>
<accession>A0A1G9M386</accession>
<organism evidence="2 3">
    <name type="scientific">Catalinimonas alkaloidigena</name>
    <dbReference type="NCBI Taxonomy" id="1075417"/>
    <lineage>
        <taxon>Bacteria</taxon>
        <taxon>Pseudomonadati</taxon>
        <taxon>Bacteroidota</taxon>
        <taxon>Cytophagia</taxon>
        <taxon>Cytophagales</taxon>
        <taxon>Catalimonadaceae</taxon>
        <taxon>Catalinimonas</taxon>
    </lineage>
</organism>
<reference evidence="2 3" key="1">
    <citation type="submission" date="2016-10" db="EMBL/GenBank/DDBJ databases">
        <authorList>
            <person name="de Groot N.N."/>
        </authorList>
    </citation>
    <scope>NUCLEOTIDE SEQUENCE [LARGE SCALE GENOMIC DNA]</scope>
    <source>
        <strain evidence="2 3">DSM 25186</strain>
    </source>
</reference>
<dbReference type="AlphaFoldDB" id="A0A1G9M386"/>
<evidence type="ECO:0000313" key="2">
    <source>
        <dbReference type="EMBL" id="SDL68614.1"/>
    </source>
</evidence>
<sequence length="455" mass="50091">MTLLRRFLRILSLFLGIFLLLGLLTLRPIDQTPYTDWQGYTQALEALQQASTPEVPVAGEALRVGWAKVNLTPDHLSPLAGYGNRLGASYEQVVDSVYARVFVLDNGQRRVAYFAMDLLIAPPELTERLQAALRTDAFPVDFVYLTATHSHHSFGGWAPRLGGFVLAGKFDEDALERLVTQLQHATRQAAATLQPCEVAYTETHVPTFVQNRVMHEEGELDDVLHTVVFRKQDGALATLTTYTAHATSLGMKDLRLSADYPGYFSHQVETQSRVELAAFSAGAVGSHGNQSPASITGVAKARLIGDGLAGEVCRALDSLHFSTTRRLDAVQIPLAFDKPQLRLGRYLRFTPWVFHGLFGKYTTSLTALRIGSLVFVGIPADFSGELTDDATRAAAASPLILTSFNGGYMGYITPKKYYNLDKYETRVMNFTGPEGGPYLVEMIGRLGQIMERRAP</sequence>
<evidence type="ECO:0000313" key="3">
    <source>
        <dbReference type="Proteomes" id="UP000198510"/>
    </source>
</evidence>
<proteinExistence type="predicted"/>
<dbReference type="Pfam" id="PF04734">
    <property type="entry name" value="Ceramidase_alk"/>
    <property type="match status" value="1"/>
</dbReference>
<protein>
    <submittedName>
        <fullName evidence="2">Neutral/alkaline non-lysosomal ceramidase, N-terminal</fullName>
    </submittedName>
</protein>
<dbReference type="OrthoDB" id="926204at2"/>
<dbReference type="EMBL" id="FNFO01000007">
    <property type="protein sequence ID" value="SDL68614.1"/>
    <property type="molecule type" value="Genomic_DNA"/>
</dbReference>
<name>A0A1G9M386_9BACT</name>
<evidence type="ECO:0000259" key="1">
    <source>
        <dbReference type="Pfam" id="PF04734"/>
    </source>
</evidence>
<dbReference type="InterPro" id="IPR031329">
    <property type="entry name" value="NEUT/ALK_ceramidase_N"/>
</dbReference>
<gene>
    <name evidence="2" type="ORF">SAMN05421823_107248</name>
</gene>
<keyword evidence="3" id="KW-1185">Reference proteome</keyword>
<dbReference type="STRING" id="1075417.SAMN05421823_107248"/>